<protein>
    <submittedName>
        <fullName evidence="2">Serine hydrolase</fullName>
    </submittedName>
</protein>
<dbReference type="InterPro" id="IPR001466">
    <property type="entry name" value="Beta-lactam-related"/>
</dbReference>
<proteinExistence type="predicted"/>
<accession>A0A927CNX7</accession>
<reference evidence="2" key="1">
    <citation type="submission" date="2020-09" db="EMBL/GenBank/DDBJ databases">
        <title>A novel bacterium of genus Paenibacillus, isolated from South China Sea.</title>
        <authorList>
            <person name="Huang H."/>
            <person name="Mo K."/>
            <person name="Hu Y."/>
        </authorList>
    </citation>
    <scope>NUCLEOTIDE SEQUENCE</scope>
    <source>
        <strain evidence="2">IB182493</strain>
    </source>
</reference>
<evidence type="ECO:0000313" key="2">
    <source>
        <dbReference type="EMBL" id="MBD2869276.1"/>
    </source>
</evidence>
<dbReference type="Gene3D" id="3.40.710.10">
    <property type="entry name" value="DD-peptidase/beta-lactamase superfamily"/>
    <property type="match status" value="1"/>
</dbReference>
<feature type="domain" description="Beta-lactamase-related" evidence="1">
    <location>
        <begin position="39"/>
        <end position="305"/>
    </location>
</feature>
<gene>
    <name evidence="2" type="ORF">IDH41_11870</name>
</gene>
<keyword evidence="2" id="KW-0378">Hydrolase</keyword>
<dbReference type="GO" id="GO:0016787">
    <property type="term" value="F:hydrolase activity"/>
    <property type="evidence" value="ECO:0007669"/>
    <property type="project" value="UniProtKB-KW"/>
</dbReference>
<dbReference type="PANTHER" id="PTHR43283:SF7">
    <property type="entry name" value="BETA-LACTAMASE-RELATED DOMAIN-CONTAINING PROTEIN"/>
    <property type="match status" value="1"/>
</dbReference>
<name>A0A927CNX7_9BACL</name>
<dbReference type="RefSeq" id="WP_190861245.1">
    <property type="nucleotide sequence ID" value="NZ_JACXIY010000014.1"/>
</dbReference>
<dbReference type="Proteomes" id="UP000632125">
    <property type="component" value="Unassembled WGS sequence"/>
</dbReference>
<comment type="caution">
    <text evidence="2">The sequence shown here is derived from an EMBL/GenBank/DDBJ whole genome shotgun (WGS) entry which is preliminary data.</text>
</comment>
<dbReference type="InterPro" id="IPR050789">
    <property type="entry name" value="Diverse_Enzym_Activities"/>
</dbReference>
<dbReference type="PANTHER" id="PTHR43283">
    <property type="entry name" value="BETA-LACTAMASE-RELATED"/>
    <property type="match status" value="1"/>
</dbReference>
<dbReference type="Pfam" id="PF00144">
    <property type="entry name" value="Beta-lactamase"/>
    <property type="match status" value="1"/>
</dbReference>
<sequence length="481" mass="52826">MERTSLRLPRSVPEAQGISSAAVIDFLKAIQERELELHSLMLLRHGQVVAEGWWAPYAPHLPHMLFSLSKSFTSSAIGFAAAEGKLTLDDAVVSYFPEEVPEEADPNLAAMTIRHLLMMGTGHDKDTLSLLQQREDGNWAKAFLSAPVEHVPGTHFVYNSGATYMLSAILQKASGQTLLDYLRPRLLEPLGIEGATWESCPRGVHTGGWGLSVATEDIAKFGQLYLQKGVWNGKQLLSEAWIEEATSKQIANGDGGESDWAQGYGYQFWRCRHGLYRGDGAFGQFCIVMPERDAVLAITSGTNDMQGVMNAAWEHLLPPMASSPLAPDLELQAELNAALQELALRPPGLRPISPAEAVVGGKAYQLEDNAYQWESVSVSFEADKAIVAIGKANGEHRLTAGRGEWAEGASRLLNDAADACVVASFTWPEENTLELTTRYIETPFAFTSRIRFEDEGERIEMINLSNVMPEQPAIRGLETRE</sequence>
<organism evidence="2 3">
    <name type="scientific">Paenibacillus arenilitoris</name>
    <dbReference type="NCBI Taxonomy" id="2772299"/>
    <lineage>
        <taxon>Bacteria</taxon>
        <taxon>Bacillati</taxon>
        <taxon>Bacillota</taxon>
        <taxon>Bacilli</taxon>
        <taxon>Bacillales</taxon>
        <taxon>Paenibacillaceae</taxon>
        <taxon>Paenibacillus</taxon>
    </lineage>
</organism>
<dbReference type="SUPFAM" id="SSF56601">
    <property type="entry name" value="beta-lactamase/transpeptidase-like"/>
    <property type="match status" value="1"/>
</dbReference>
<dbReference type="InterPro" id="IPR012338">
    <property type="entry name" value="Beta-lactam/transpept-like"/>
</dbReference>
<dbReference type="EMBL" id="JACXIY010000014">
    <property type="protein sequence ID" value="MBD2869276.1"/>
    <property type="molecule type" value="Genomic_DNA"/>
</dbReference>
<evidence type="ECO:0000259" key="1">
    <source>
        <dbReference type="Pfam" id="PF00144"/>
    </source>
</evidence>
<keyword evidence="3" id="KW-1185">Reference proteome</keyword>
<evidence type="ECO:0000313" key="3">
    <source>
        <dbReference type="Proteomes" id="UP000632125"/>
    </source>
</evidence>
<dbReference type="AlphaFoldDB" id="A0A927CNX7"/>